<dbReference type="InParanoid" id="A0A0A0HRH6"/>
<dbReference type="KEGG" id="pbn:PADG_12098"/>
<dbReference type="RefSeq" id="XP_010761957.1">
    <property type="nucleotide sequence ID" value="XM_010763655.1"/>
</dbReference>
<dbReference type="eggNOG" id="ENOG502STJT">
    <property type="taxonomic scope" value="Eukaryota"/>
</dbReference>
<feature type="coiled-coil region" evidence="1">
    <location>
        <begin position="63"/>
        <end position="104"/>
    </location>
</feature>
<sequence length="333" mass="38508">MSEAIEGTGGSWRSDWDNMTQVEGEMRPREAISMELFFASMEKGPRRVYQEISGLMHGARNHIGRLQLERDNQQRQMNDLDQQVDSLIEERNALQQTVNSLASQIRLVDTQRVQRSAKLDDPKHLTDGKEPIFENWLSRMKRKLAVNATTFQRMKAVSPILKTEQMFETAKEVFVYLHGIYEDVNKLENAKMEYQRLVMRNGDDYHIFATKFLHLAGVAQFQNEDYKADFLHKLSFDLQRMVAAACANCITFREVRDICARTAHYLKSMPSSNNRRPQNTGNPLCHSARGGGKTLYDEDNLPTEGCARYWIGIADNATRFRWIILIATPRRRL</sequence>
<dbReference type="GeneID" id="22587995"/>
<dbReference type="HOGENOM" id="CLU_072124_0_0_1"/>
<dbReference type="VEuPathDB" id="FungiDB:PADG_12098"/>
<gene>
    <name evidence="2" type="ORF">PADG_12098</name>
</gene>
<name>A0A0A0HRH6_PARBD</name>
<dbReference type="Proteomes" id="UP000001628">
    <property type="component" value="Unassembled WGS sequence"/>
</dbReference>
<evidence type="ECO:0000313" key="2">
    <source>
        <dbReference type="EMBL" id="KGM91784.1"/>
    </source>
</evidence>
<protein>
    <submittedName>
        <fullName evidence="2">Uncharacterized protein</fullName>
    </submittedName>
</protein>
<reference evidence="2 3" key="1">
    <citation type="journal article" date="2011" name="PLoS Genet.">
        <title>Comparative genomic analysis of human fungal pathogens causing paracoccidioidomycosis.</title>
        <authorList>
            <person name="Desjardins C.A."/>
            <person name="Champion M.D."/>
            <person name="Holder J.W."/>
            <person name="Muszewska A."/>
            <person name="Goldberg J."/>
            <person name="Bailao A.M."/>
            <person name="Brigido M.M."/>
            <person name="Ferreira M.E."/>
            <person name="Garcia A.M."/>
            <person name="Grynberg M."/>
            <person name="Gujja S."/>
            <person name="Heiman D.I."/>
            <person name="Henn M.R."/>
            <person name="Kodira C.D."/>
            <person name="Leon-Narvaez H."/>
            <person name="Longo L.V."/>
            <person name="Ma L.J."/>
            <person name="Malavazi I."/>
            <person name="Matsuo A.L."/>
            <person name="Morais F.V."/>
            <person name="Pereira M."/>
            <person name="Rodriguez-Brito S."/>
            <person name="Sakthikumar S."/>
            <person name="Salem-Izacc S.M."/>
            <person name="Sykes S.M."/>
            <person name="Teixeira M.M."/>
            <person name="Vallejo M.C."/>
            <person name="Walter M.E."/>
            <person name="Yandava C."/>
            <person name="Young S."/>
            <person name="Zeng Q."/>
            <person name="Zucker J."/>
            <person name="Felipe M.S."/>
            <person name="Goldman G.H."/>
            <person name="Haas B.J."/>
            <person name="McEwen J.G."/>
            <person name="Nino-Vega G."/>
            <person name="Puccia R."/>
            <person name="San-Blas G."/>
            <person name="Soares C.M."/>
            <person name="Birren B.W."/>
            <person name="Cuomo C.A."/>
        </authorList>
    </citation>
    <scope>NUCLEOTIDE SEQUENCE [LARGE SCALE GENOMIC DNA]</scope>
    <source>
        <strain evidence="2 3">Pb18</strain>
    </source>
</reference>
<evidence type="ECO:0000313" key="3">
    <source>
        <dbReference type="Proteomes" id="UP000001628"/>
    </source>
</evidence>
<dbReference type="OrthoDB" id="4509994at2759"/>
<evidence type="ECO:0000256" key="1">
    <source>
        <dbReference type="SAM" id="Coils"/>
    </source>
</evidence>
<dbReference type="OMA" id="SCAAFRE"/>
<organism evidence="2 3">
    <name type="scientific">Paracoccidioides brasiliensis (strain Pb18)</name>
    <dbReference type="NCBI Taxonomy" id="502780"/>
    <lineage>
        <taxon>Eukaryota</taxon>
        <taxon>Fungi</taxon>
        <taxon>Dikarya</taxon>
        <taxon>Ascomycota</taxon>
        <taxon>Pezizomycotina</taxon>
        <taxon>Eurotiomycetes</taxon>
        <taxon>Eurotiomycetidae</taxon>
        <taxon>Onygenales</taxon>
        <taxon>Ajellomycetaceae</taxon>
        <taxon>Paracoccidioides</taxon>
    </lineage>
</organism>
<accession>A0A0A0HRH6</accession>
<keyword evidence="3" id="KW-1185">Reference proteome</keyword>
<keyword evidence="1" id="KW-0175">Coiled coil</keyword>
<proteinExistence type="predicted"/>
<dbReference type="AlphaFoldDB" id="A0A0A0HRH6"/>
<dbReference type="EMBL" id="KN275964">
    <property type="protein sequence ID" value="KGM91784.1"/>
    <property type="molecule type" value="Genomic_DNA"/>
</dbReference>